<evidence type="ECO:0000256" key="7">
    <source>
        <dbReference type="ARBA" id="ARBA00022993"/>
    </source>
</evidence>
<dbReference type="GO" id="GO:0004595">
    <property type="term" value="F:pantetheine-phosphate adenylyltransferase activity"/>
    <property type="evidence" value="ECO:0007669"/>
    <property type="project" value="UniProtKB-UniRule"/>
</dbReference>
<dbReference type="Pfam" id="PF01467">
    <property type="entry name" value="CTP_transf_like"/>
    <property type="match status" value="1"/>
</dbReference>
<keyword evidence="5 9" id="KW-0067">ATP-binding</keyword>
<dbReference type="NCBIfam" id="TIGR01510">
    <property type="entry name" value="coaD_prev_kdtB"/>
    <property type="match status" value="1"/>
</dbReference>
<keyword evidence="7 9" id="KW-0173">Coenzyme A biosynthesis</keyword>
<feature type="binding site" evidence="9">
    <location>
        <position position="87"/>
    </location>
    <ligand>
        <name>substrate</name>
    </ligand>
</feature>
<evidence type="ECO:0000256" key="6">
    <source>
        <dbReference type="ARBA" id="ARBA00022842"/>
    </source>
</evidence>
<evidence type="ECO:0000313" key="11">
    <source>
        <dbReference type="EMBL" id="BBF22216.1"/>
    </source>
</evidence>
<gene>
    <name evidence="9 11" type="primary">coaD</name>
    <name evidence="11" type="ORF">SUTMEG_01070</name>
</gene>
<dbReference type="RefSeq" id="WP_120175878.1">
    <property type="nucleotide sequence ID" value="NZ_AP018786.1"/>
</dbReference>
<dbReference type="CDD" id="cd02163">
    <property type="entry name" value="PPAT"/>
    <property type="match status" value="1"/>
</dbReference>
<feature type="binding site" evidence="9">
    <location>
        <position position="9"/>
    </location>
    <ligand>
        <name>substrate</name>
    </ligand>
</feature>
<dbReference type="EMBL" id="AP018786">
    <property type="protein sequence ID" value="BBF22216.1"/>
    <property type="molecule type" value="Genomic_DNA"/>
</dbReference>
<dbReference type="PANTHER" id="PTHR21342">
    <property type="entry name" value="PHOSPHOPANTETHEINE ADENYLYLTRANSFERASE"/>
    <property type="match status" value="1"/>
</dbReference>
<dbReference type="InterPro" id="IPR004821">
    <property type="entry name" value="Cyt_trans-like"/>
</dbReference>
<keyword evidence="4 9" id="KW-0547">Nucleotide-binding</keyword>
<comment type="cofactor">
    <cofactor evidence="9">
        <name>Mg(2+)</name>
        <dbReference type="ChEBI" id="CHEBI:18420"/>
    </cofactor>
</comment>
<evidence type="ECO:0000256" key="9">
    <source>
        <dbReference type="HAMAP-Rule" id="MF_00151"/>
    </source>
</evidence>
<dbReference type="NCBIfam" id="TIGR00125">
    <property type="entry name" value="cyt_tran_rel"/>
    <property type="match status" value="1"/>
</dbReference>
<dbReference type="OrthoDB" id="9806661at2"/>
<keyword evidence="12" id="KW-1185">Reference proteome</keyword>
<dbReference type="InterPro" id="IPR014729">
    <property type="entry name" value="Rossmann-like_a/b/a_fold"/>
</dbReference>
<evidence type="ECO:0000256" key="1">
    <source>
        <dbReference type="ARBA" id="ARBA00022490"/>
    </source>
</evidence>
<feature type="binding site" evidence="9">
    <location>
        <position position="41"/>
    </location>
    <ligand>
        <name>substrate</name>
    </ligand>
</feature>
<dbReference type="PANTHER" id="PTHR21342:SF1">
    <property type="entry name" value="PHOSPHOPANTETHEINE ADENYLYLTRANSFERASE"/>
    <property type="match status" value="1"/>
</dbReference>
<feature type="domain" description="Cytidyltransferase-like" evidence="10">
    <location>
        <begin position="5"/>
        <end position="133"/>
    </location>
</feature>
<feature type="binding site" evidence="9">
    <location>
        <begin position="88"/>
        <end position="90"/>
    </location>
    <ligand>
        <name>ATP</name>
        <dbReference type="ChEBI" id="CHEBI:30616"/>
    </ligand>
</feature>
<evidence type="ECO:0000313" key="12">
    <source>
        <dbReference type="Proteomes" id="UP000271003"/>
    </source>
</evidence>
<protein>
    <recommendedName>
        <fullName evidence="9">Phosphopantetheine adenylyltransferase</fullName>
        <ecNumber evidence="9">2.7.7.3</ecNumber>
    </recommendedName>
    <alternativeName>
        <fullName evidence="9">Dephospho-CoA pyrophosphorylase</fullName>
    </alternativeName>
    <alternativeName>
        <fullName evidence="9">Pantetheine-phosphate adenylyltransferase</fullName>
        <shortName evidence="9">PPAT</shortName>
    </alternativeName>
</protein>
<comment type="subcellular location">
    <subcellularLocation>
        <location evidence="9">Cytoplasm</location>
    </subcellularLocation>
</comment>
<evidence type="ECO:0000256" key="2">
    <source>
        <dbReference type="ARBA" id="ARBA00022679"/>
    </source>
</evidence>
<proteinExistence type="inferred from homology"/>
<name>A0A2Z6IC70_9BURK</name>
<feature type="binding site" evidence="9">
    <location>
        <begin position="123"/>
        <end position="129"/>
    </location>
    <ligand>
        <name>ATP</name>
        <dbReference type="ChEBI" id="CHEBI:30616"/>
    </ligand>
</feature>
<dbReference type="GO" id="GO:0015937">
    <property type="term" value="P:coenzyme A biosynthetic process"/>
    <property type="evidence" value="ECO:0007669"/>
    <property type="project" value="UniProtKB-UniRule"/>
</dbReference>
<dbReference type="HAMAP" id="MF_00151">
    <property type="entry name" value="PPAT_bact"/>
    <property type="match status" value="1"/>
</dbReference>
<evidence type="ECO:0000256" key="5">
    <source>
        <dbReference type="ARBA" id="ARBA00022840"/>
    </source>
</evidence>
<dbReference type="GO" id="GO:0005737">
    <property type="term" value="C:cytoplasm"/>
    <property type="evidence" value="ECO:0007669"/>
    <property type="project" value="UniProtKB-SubCell"/>
</dbReference>
<comment type="pathway">
    <text evidence="9">Cofactor biosynthesis; coenzyme A biosynthesis; CoA from (R)-pantothenate: step 4/5.</text>
</comment>
<comment type="catalytic activity">
    <reaction evidence="8 9">
        <text>(R)-4'-phosphopantetheine + ATP + H(+) = 3'-dephospho-CoA + diphosphate</text>
        <dbReference type="Rhea" id="RHEA:19801"/>
        <dbReference type="ChEBI" id="CHEBI:15378"/>
        <dbReference type="ChEBI" id="CHEBI:30616"/>
        <dbReference type="ChEBI" id="CHEBI:33019"/>
        <dbReference type="ChEBI" id="CHEBI:57328"/>
        <dbReference type="ChEBI" id="CHEBI:61723"/>
        <dbReference type="EC" id="2.7.7.3"/>
    </reaction>
</comment>
<accession>A0A2Z6IC70</accession>
<dbReference type="Proteomes" id="UP000271003">
    <property type="component" value="Chromosome"/>
</dbReference>
<dbReference type="InterPro" id="IPR001980">
    <property type="entry name" value="PPAT"/>
</dbReference>
<evidence type="ECO:0000256" key="3">
    <source>
        <dbReference type="ARBA" id="ARBA00022695"/>
    </source>
</evidence>
<dbReference type="Gene3D" id="3.40.50.620">
    <property type="entry name" value="HUPs"/>
    <property type="match status" value="1"/>
</dbReference>
<keyword evidence="2 9" id="KW-0808">Transferase</keyword>
<dbReference type="KEGG" id="sutt:SUTMEG_01070"/>
<sequence length="160" mass="17743">MITAVYPGTFDPMTNGHVDIVRRAARIFDGVIVAVAASTGKHPMLTLEERLQVARTVCSDFPNVEVCAFEGLLKNFILQSGARVIVRGARAVSDFEYEFQMAGMNRQLMPDVETVFLMPSDRHQFVSGTFVREIARLGGEDAAKFVDPRIWPILQAAALR</sequence>
<comment type="function">
    <text evidence="9">Reversibly transfers an adenylyl group from ATP to 4'-phosphopantetheine, yielding dephospho-CoA (dPCoA) and pyrophosphate.</text>
</comment>
<dbReference type="SUPFAM" id="SSF52374">
    <property type="entry name" value="Nucleotidylyl transferase"/>
    <property type="match status" value="1"/>
</dbReference>
<dbReference type="GO" id="GO:0005524">
    <property type="term" value="F:ATP binding"/>
    <property type="evidence" value="ECO:0007669"/>
    <property type="project" value="UniProtKB-KW"/>
</dbReference>
<keyword evidence="6 9" id="KW-0460">Magnesium</keyword>
<dbReference type="EC" id="2.7.7.3" evidence="9"/>
<dbReference type="PRINTS" id="PR01020">
    <property type="entry name" value="LPSBIOSNTHSS"/>
</dbReference>
<feature type="site" description="Transition state stabilizer" evidence="9">
    <location>
        <position position="17"/>
    </location>
</feature>
<dbReference type="AlphaFoldDB" id="A0A2Z6IC70"/>
<keyword evidence="1 9" id="KW-0963">Cytoplasm</keyword>
<feature type="binding site" evidence="9">
    <location>
        <position position="73"/>
    </location>
    <ligand>
        <name>substrate</name>
    </ligand>
</feature>
<reference evidence="11 12" key="1">
    <citation type="journal article" date="2018" name="Int. J. Syst. Evol. Microbiol.">
        <title>Mesosutterella multiformis gen. nov., sp. nov., a member of the family Sutterellaceae and Sutterella megalosphaeroides sp. nov., isolated from human faeces.</title>
        <authorList>
            <person name="Sakamoto M."/>
            <person name="Ikeyama N."/>
            <person name="Kunihiro T."/>
            <person name="Iino T."/>
            <person name="Yuki M."/>
            <person name="Ohkuma M."/>
        </authorList>
    </citation>
    <scope>NUCLEOTIDE SEQUENCE [LARGE SCALE GENOMIC DNA]</scope>
    <source>
        <strain evidence="11 12">6FBBBH3</strain>
    </source>
</reference>
<evidence type="ECO:0000259" key="10">
    <source>
        <dbReference type="Pfam" id="PF01467"/>
    </source>
</evidence>
<organism evidence="11 12">
    <name type="scientific">Sutterella megalosphaeroides</name>
    <dbReference type="NCBI Taxonomy" id="2494234"/>
    <lineage>
        <taxon>Bacteria</taxon>
        <taxon>Pseudomonadati</taxon>
        <taxon>Pseudomonadota</taxon>
        <taxon>Betaproteobacteria</taxon>
        <taxon>Burkholderiales</taxon>
        <taxon>Sutterellaceae</taxon>
        <taxon>Sutterella</taxon>
    </lineage>
</organism>
<evidence type="ECO:0000256" key="8">
    <source>
        <dbReference type="ARBA" id="ARBA00029346"/>
    </source>
</evidence>
<evidence type="ECO:0000256" key="4">
    <source>
        <dbReference type="ARBA" id="ARBA00022741"/>
    </source>
</evidence>
<feature type="binding site" evidence="9">
    <location>
        <position position="98"/>
    </location>
    <ligand>
        <name>ATP</name>
        <dbReference type="ChEBI" id="CHEBI:30616"/>
    </ligand>
</feature>
<keyword evidence="3 9" id="KW-0548">Nucleotidyltransferase</keyword>
<feature type="binding site" evidence="9">
    <location>
        <begin position="9"/>
        <end position="10"/>
    </location>
    <ligand>
        <name>ATP</name>
        <dbReference type="ChEBI" id="CHEBI:30616"/>
    </ligand>
</feature>
<feature type="binding site" evidence="9">
    <location>
        <position position="17"/>
    </location>
    <ligand>
        <name>ATP</name>
        <dbReference type="ChEBI" id="CHEBI:30616"/>
    </ligand>
</feature>
<dbReference type="UniPathway" id="UPA00241">
    <property type="reaction ID" value="UER00355"/>
</dbReference>
<comment type="subunit">
    <text evidence="9">Homohexamer.</text>
</comment>
<comment type="similarity">
    <text evidence="9">Belongs to the bacterial CoaD family.</text>
</comment>